<proteinExistence type="inferred from homology"/>
<dbReference type="Gene3D" id="2.170.130.10">
    <property type="entry name" value="TonB-dependent receptor, plug domain"/>
    <property type="match status" value="1"/>
</dbReference>
<comment type="subcellular location">
    <subcellularLocation>
        <location evidence="1 4">Cell outer membrane</location>
    </subcellularLocation>
</comment>
<keyword evidence="2 4" id="KW-0472">Membrane</keyword>
<comment type="caution">
    <text evidence="8">The sequence shown here is derived from an EMBL/GenBank/DDBJ whole genome shotgun (WGS) entry which is preliminary data.</text>
</comment>
<evidence type="ECO:0000259" key="7">
    <source>
        <dbReference type="Pfam" id="PF07715"/>
    </source>
</evidence>
<dbReference type="InterPro" id="IPR000531">
    <property type="entry name" value="Beta-barrel_TonB"/>
</dbReference>
<dbReference type="Proteomes" id="UP001216595">
    <property type="component" value="Unassembled WGS sequence"/>
</dbReference>
<evidence type="ECO:0000256" key="4">
    <source>
        <dbReference type="RuleBase" id="RU003357"/>
    </source>
</evidence>
<sequence length="982" mass="107723">MKTKSINSRTASAITWYGVSALALMATGAMAQEAAPSAQDEVDTVVVTGFRNSLQTSISEKKKSNDIVDVIKADDIAQFPDLNLAESLQRVPGVAIDRDGGEGRSITVRGLNSEFTRVRLNDLEALATAGGKDVSGGANRGRGFDFNVFAAELFNSLTVRKSISAEVEEGSLGAVVDLRTARPFDYKGFTMAGSGQLGYNDLSKDTSPRGTFLISNRWADGKLGALLSIAYGERLAVEEGPNTTRWENSSSPGTAGRFGGYSTNGGTSFTSIAQSGTLTDPEAIKLTNALHPRIPRYARLETDQKRLGITGSFQMRPFEGTLITLDGLLAEFSANRDEWEVEAISFSRSGAGLPRTQVYDYTIDNEGTLVKAKFNNVDIRSEHRFDELKTTFSQLNLTWDQNITDKLKMRLLVGASNSLQDNPEQTTFTFDAYDVQGYSYDFTNMKAPVFNYGSSNGANLDQAAYWSYAPNALATPTAAEGGSTGSRGDASLIRIRPQSVENKFNTTKIDFNYELNDIFTVKFGGSSKHYDFTSTEYGRYTTAVQTRDEAANRVNATTGQATGLVNAVQANLASYAQTVSVGGNTYLIPNLDKFRSDFNYDCRCVNQYGVFTVNNTNSSSRANNRLAKEDDTTAYVQVDFSTAIGSMPFRGNIGVRKADTKQWVAGYIGRGTSSVYTQIERSYSDTLPSINVSLSPFENFFIRAAASKAMARPTLASLSPGGSITTSSQTFTTGNPYLDPYRANTKDLSFEWYADRDTLISLGLFQKDIKNFIQTLTKQVPFQELGFDLSLLDGTGQTGSTLYTVTQPINTPGGKLTGYELNVQLPFKFLPGFLQHTGGIFNYTHVESKIDYVVASSLTSTTYRRENLLGLSPESWNVTLYYEDDKLSGRVATAYRAGYLNQLNPGSGADFVGKNETLNIDTQITYKINKNFTVVLEGINLTDEYDDRYIAYNTAQGNTASNLLQDYSHPGRQYYMGFRYKY</sequence>
<feature type="chain" id="PRO_5045328459" evidence="5">
    <location>
        <begin position="32"/>
        <end position="982"/>
    </location>
</feature>
<dbReference type="Pfam" id="PF00593">
    <property type="entry name" value="TonB_dep_Rec_b-barrel"/>
    <property type="match status" value="1"/>
</dbReference>
<dbReference type="InterPro" id="IPR036942">
    <property type="entry name" value="Beta-barrel_TonB_sf"/>
</dbReference>
<evidence type="ECO:0000256" key="3">
    <source>
        <dbReference type="ARBA" id="ARBA00023237"/>
    </source>
</evidence>
<dbReference type="PANTHER" id="PTHR40980">
    <property type="entry name" value="PLUG DOMAIN-CONTAINING PROTEIN"/>
    <property type="match status" value="1"/>
</dbReference>
<evidence type="ECO:0000313" key="9">
    <source>
        <dbReference type="Proteomes" id="UP001216595"/>
    </source>
</evidence>
<dbReference type="RefSeq" id="WP_272739472.1">
    <property type="nucleotide sequence ID" value="NZ_JAQQKW010000001.1"/>
</dbReference>
<evidence type="ECO:0000313" key="8">
    <source>
        <dbReference type="EMBL" id="MDC7692699.1"/>
    </source>
</evidence>
<comment type="similarity">
    <text evidence="4">Belongs to the TonB-dependent receptor family.</text>
</comment>
<reference evidence="8 9" key="1">
    <citation type="submission" date="2023-01" db="EMBL/GenBank/DDBJ databases">
        <title>Novel species of the genus Asticcacaulis isolated from rivers.</title>
        <authorList>
            <person name="Lu H."/>
        </authorList>
    </citation>
    <scope>NUCLEOTIDE SEQUENCE [LARGE SCALE GENOMIC DNA]</scope>
    <source>
        <strain evidence="8 9">DXS10W</strain>
    </source>
</reference>
<dbReference type="InterPro" id="IPR010104">
    <property type="entry name" value="TonB_rcpt_bac"/>
</dbReference>
<feature type="signal peptide" evidence="5">
    <location>
        <begin position="1"/>
        <end position="31"/>
    </location>
</feature>
<keyword evidence="5" id="KW-0732">Signal</keyword>
<dbReference type="EMBL" id="JAQQKW010000001">
    <property type="protein sequence ID" value="MDC7692699.1"/>
    <property type="molecule type" value="Genomic_DNA"/>
</dbReference>
<keyword evidence="4" id="KW-0798">TonB box</keyword>
<feature type="domain" description="TonB-dependent receptor plug" evidence="7">
    <location>
        <begin position="61"/>
        <end position="175"/>
    </location>
</feature>
<gene>
    <name evidence="8" type="ORF">PQU94_00225</name>
</gene>
<keyword evidence="9" id="KW-1185">Reference proteome</keyword>
<dbReference type="SUPFAM" id="SSF56935">
    <property type="entry name" value="Porins"/>
    <property type="match status" value="1"/>
</dbReference>
<evidence type="ECO:0000256" key="1">
    <source>
        <dbReference type="ARBA" id="ARBA00004442"/>
    </source>
</evidence>
<dbReference type="PANTHER" id="PTHR40980:SF3">
    <property type="entry name" value="TONB-DEPENDENT RECEPTOR-LIKE BETA-BARREL DOMAIN-CONTAINING PROTEIN"/>
    <property type="match status" value="1"/>
</dbReference>
<dbReference type="InterPro" id="IPR012910">
    <property type="entry name" value="Plug_dom"/>
</dbReference>
<dbReference type="NCBIfam" id="TIGR01782">
    <property type="entry name" value="TonB-Xanth-Caul"/>
    <property type="match status" value="1"/>
</dbReference>
<feature type="domain" description="TonB-dependent receptor-like beta-barrel" evidence="6">
    <location>
        <begin position="462"/>
        <end position="941"/>
    </location>
</feature>
<evidence type="ECO:0000259" key="6">
    <source>
        <dbReference type="Pfam" id="PF00593"/>
    </source>
</evidence>
<dbReference type="Pfam" id="PF07715">
    <property type="entry name" value="Plug"/>
    <property type="match status" value="1"/>
</dbReference>
<name>A0ABT5I9C5_9CAUL</name>
<evidence type="ECO:0000256" key="2">
    <source>
        <dbReference type="ARBA" id="ARBA00023136"/>
    </source>
</evidence>
<dbReference type="Gene3D" id="2.40.170.20">
    <property type="entry name" value="TonB-dependent receptor, beta-barrel domain"/>
    <property type="match status" value="1"/>
</dbReference>
<dbReference type="InterPro" id="IPR037066">
    <property type="entry name" value="Plug_dom_sf"/>
</dbReference>
<keyword evidence="3" id="KW-0998">Cell outer membrane</keyword>
<evidence type="ECO:0000256" key="5">
    <source>
        <dbReference type="SAM" id="SignalP"/>
    </source>
</evidence>
<accession>A0ABT5I9C5</accession>
<organism evidence="8 9">
    <name type="scientific">Asticcacaulis currens</name>
    <dbReference type="NCBI Taxonomy" id="2984210"/>
    <lineage>
        <taxon>Bacteria</taxon>
        <taxon>Pseudomonadati</taxon>
        <taxon>Pseudomonadota</taxon>
        <taxon>Alphaproteobacteria</taxon>
        <taxon>Caulobacterales</taxon>
        <taxon>Caulobacteraceae</taxon>
        <taxon>Asticcacaulis</taxon>
    </lineage>
</organism>
<keyword evidence="8" id="KW-0675">Receptor</keyword>
<protein>
    <submittedName>
        <fullName evidence="8">TonB-dependent receptor</fullName>
    </submittedName>
</protein>